<dbReference type="SUPFAM" id="SSF55252">
    <property type="entry name" value="C-terminal domain of arginine repressor"/>
    <property type="match status" value="1"/>
</dbReference>
<evidence type="ECO:0000256" key="4">
    <source>
        <dbReference type="ARBA" id="ARBA00023015"/>
    </source>
</evidence>
<evidence type="ECO:0000256" key="5">
    <source>
        <dbReference type="ARBA" id="ARBA00023125"/>
    </source>
</evidence>
<comment type="subcellular location">
    <subcellularLocation>
        <location evidence="1 7">Cytoplasm</location>
    </subcellularLocation>
</comment>
<keyword evidence="12" id="KW-1185">Reference proteome</keyword>
<evidence type="ECO:0000256" key="1">
    <source>
        <dbReference type="ARBA" id="ARBA00004496"/>
    </source>
</evidence>
<dbReference type="GO" id="GO:1900079">
    <property type="term" value="P:regulation of arginine biosynthetic process"/>
    <property type="evidence" value="ECO:0007669"/>
    <property type="project" value="UniProtKB-UniRule"/>
</dbReference>
<comment type="pathway">
    <text evidence="7">Amino-acid biosynthesis; L-arginine biosynthesis [regulation].</text>
</comment>
<evidence type="ECO:0000256" key="7">
    <source>
        <dbReference type="HAMAP-Rule" id="MF_00173"/>
    </source>
</evidence>
<evidence type="ECO:0000256" key="8">
    <source>
        <dbReference type="NCBIfam" id="TIGR01529"/>
    </source>
</evidence>
<evidence type="ECO:0000313" key="12">
    <source>
        <dbReference type="Proteomes" id="UP000681035"/>
    </source>
</evidence>
<dbReference type="GO" id="GO:0005737">
    <property type="term" value="C:cytoplasm"/>
    <property type="evidence" value="ECO:0007669"/>
    <property type="project" value="UniProtKB-SubCell"/>
</dbReference>
<dbReference type="EMBL" id="AP023418">
    <property type="protein sequence ID" value="BCK80971.1"/>
    <property type="molecule type" value="Genomic_DNA"/>
</dbReference>
<evidence type="ECO:0000259" key="10">
    <source>
        <dbReference type="Pfam" id="PF02863"/>
    </source>
</evidence>
<dbReference type="InterPro" id="IPR036388">
    <property type="entry name" value="WH-like_DNA-bd_sf"/>
</dbReference>
<organism evidence="11 12">
    <name type="scientific">Vescimonas coprocola</name>
    <dbReference type="NCBI Taxonomy" id="2714355"/>
    <lineage>
        <taxon>Bacteria</taxon>
        <taxon>Bacillati</taxon>
        <taxon>Bacillota</taxon>
        <taxon>Clostridia</taxon>
        <taxon>Eubacteriales</taxon>
        <taxon>Oscillospiraceae</taxon>
        <taxon>Vescimonas</taxon>
    </lineage>
</organism>
<evidence type="ECO:0000259" key="9">
    <source>
        <dbReference type="Pfam" id="PF01316"/>
    </source>
</evidence>
<dbReference type="NCBIfam" id="TIGR01529">
    <property type="entry name" value="argR_whole"/>
    <property type="match status" value="1"/>
</dbReference>
<dbReference type="Gene3D" id="1.10.10.10">
    <property type="entry name" value="Winged helix-like DNA-binding domain superfamily/Winged helix DNA-binding domain"/>
    <property type="match status" value="1"/>
</dbReference>
<feature type="domain" description="Arginine repressor DNA-binding" evidence="9">
    <location>
        <begin position="2"/>
        <end position="66"/>
    </location>
</feature>
<dbReference type="PANTHER" id="PTHR34471:SF1">
    <property type="entry name" value="ARGININE REPRESSOR"/>
    <property type="match status" value="1"/>
</dbReference>
<keyword evidence="3 7" id="KW-0963">Cytoplasm</keyword>
<keyword evidence="4 7" id="KW-0805">Transcription regulation</keyword>
<keyword evidence="7" id="KW-0055">Arginine biosynthesis</keyword>
<comment type="function">
    <text evidence="7">Regulates arginine biosynthesis genes.</text>
</comment>
<dbReference type="HAMAP" id="MF_00173">
    <property type="entry name" value="Arg_repressor"/>
    <property type="match status" value="1"/>
</dbReference>
<dbReference type="InterPro" id="IPR020899">
    <property type="entry name" value="Arg_repress_C"/>
</dbReference>
<dbReference type="InterPro" id="IPR001669">
    <property type="entry name" value="Arg_repress"/>
</dbReference>
<dbReference type="GO" id="GO:0051259">
    <property type="term" value="P:protein complex oligomerization"/>
    <property type="evidence" value="ECO:0007669"/>
    <property type="project" value="InterPro"/>
</dbReference>
<gene>
    <name evidence="7 11" type="primary">argR</name>
    <name evidence="11" type="ORF">MM50RIKEN_07340</name>
</gene>
<reference evidence="11" key="1">
    <citation type="submission" date="2020-09" db="EMBL/GenBank/DDBJ databases">
        <title>New species isolated from human feces.</title>
        <authorList>
            <person name="Kitahara M."/>
            <person name="Shigeno Y."/>
            <person name="Shime M."/>
            <person name="Matsumoto Y."/>
            <person name="Nakamura S."/>
            <person name="Motooka D."/>
            <person name="Fukuoka S."/>
            <person name="Nishikawa H."/>
            <person name="Benno Y."/>
        </authorList>
    </citation>
    <scope>NUCLEOTIDE SEQUENCE</scope>
    <source>
        <strain evidence="11">MM50</strain>
    </source>
</reference>
<dbReference type="GO" id="GO:0034618">
    <property type="term" value="F:arginine binding"/>
    <property type="evidence" value="ECO:0007669"/>
    <property type="project" value="InterPro"/>
</dbReference>
<accession>A0A810Q698</accession>
<dbReference type="Pfam" id="PF02863">
    <property type="entry name" value="Arg_repressor_C"/>
    <property type="match status" value="1"/>
</dbReference>
<dbReference type="GO" id="GO:0003677">
    <property type="term" value="F:DNA binding"/>
    <property type="evidence" value="ECO:0007669"/>
    <property type="project" value="UniProtKB-KW"/>
</dbReference>
<keyword evidence="6 7" id="KW-0804">Transcription</keyword>
<evidence type="ECO:0000256" key="2">
    <source>
        <dbReference type="ARBA" id="ARBA00008316"/>
    </source>
</evidence>
<evidence type="ECO:0000313" key="11">
    <source>
        <dbReference type="EMBL" id="BCK80971.1"/>
    </source>
</evidence>
<proteinExistence type="inferred from homology"/>
<comment type="similarity">
    <text evidence="2 7">Belongs to the ArgR family.</text>
</comment>
<dbReference type="InterPro" id="IPR020900">
    <property type="entry name" value="Arg_repress_DNA-bd"/>
</dbReference>
<dbReference type="RefSeq" id="WP_213541794.1">
    <property type="nucleotide sequence ID" value="NZ_AP023418.1"/>
</dbReference>
<feature type="domain" description="Arginine repressor C-terminal" evidence="10">
    <location>
        <begin position="80"/>
        <end position="146"/>
    </location>
</feature>
<dbReference type="PANTHER" id="PTHR34471">
    <property type="entry name" value="ARGININE REPRESSOR"/>
    <property type="match status" value="1"/>
</dbReference>
<dbReference type="Pfam" id="PF01316">
    <property type="entry name" value="Arg_repressor"/>
    <property type="match status" value="1"/>
</dbReference>
<dbReference type="InterPro" id="IPR036390">
    <property type="entry name" value="WH_DNA-bd_sf"/>
</dbReference>
<dbReference type="Proteomes" id="UP000681035">
    <property type="component" value="Chromosome"/>
</dbReference>
<sequence length="150" mass="16816">MKNQRQEHLLQIIAEETVETQEQLLERLQERGIRSTQATISRDIKELHLIKEPVGQGRYRYAVSAHRTKLNFADRLRTIFREGVLSVDYAQNLVVIKTMPGLANGAAAALDGMEVPYLVGSLAGDDTVLLVLRDNAAAAEFADEIKEMLR</sequence>
<dbReference type="GO" id="GO:0006526">
    <property type="term" value="P:L-arginine biosynthetic process"/>
    <property type="evidence" value="ECO:0007669"/>
    <property type="project" value="UniProtKB-UniPathway"/>
</dbReference>
<keyword evidence="7" id="KW-0028">Amino-acid biosynthesis</keyword>
<dbReference type="AlphaFoldDB" id="A0A810Q698"/>
<dbReference type="SUPFAM" id="SSF46785">
    <property type="entry name" value="Winged helix' DNA-binding domain"/>
    <property type="match status" value="1"/>
</dbReference>
<dbReference type="PRINTS" id="PR01467">
    <property type="entry name" value="ARGREPRESSOR"/>
</dbReference>
<keyword evidence="5 7" id="KW-0238">DNA-binding</keyword>
<dbReference type="Gene3D" id="3.30.1360.40">
    <property type="match status" value="1"/>
</dbReference>
<dbReference type="InterPro" id="IPR036251">
    <property type="entry name" value="Arg_repress_C_sf"/>
</dbReference>
<dbReference type="GO" id="GO:0003700">
    <property type="term" value="F:DNA-binding transcription factor activity"/>
    <property type="evidence" value="ECO:0007669"/>
    <property type="project" value="UniProtKB-UniRule"/>
</dbReference>
<protein>
    <recommendedName>
        <fullName evidence="7 8">Arginine repressor</fullName>
    </recommendedName>
</protein>
<evidence type="ECO:0000256" key="6">
    <source>
        <dbReference type="ARBA" id="ARBA00023163"/>
    </source>
</evidence>
<dbReference type="KEGG" id="vcop:MM50RIKEN_07340"/>
<dbReference type="UniPathway" id="UPA00068"/>
<keyword evidence="7" id="KW-0678">Repressor</keyword>
<evidence type="ECO:0000256" key="3">
    <source>
        <dbReference type="ARBA" id="ARBA00022490"/>
    </source>
</evidence>
<name>A0A810Q698_9FIRM</name>